<dbReference type="AlphaFoldDB" id="A0A0R3XAQ6"/>
<dbReference type="GO" id="GO:0019867">
    <property type="term" value="C:outer membrane"/>
    <property type="evidence" value="ECO:0007669"/>
    <property type="project" value="InterPro"/>
</dbReference>
<keyword evidence="2" id="KW-0472">Membrane</keyword>
<protein>
    <submittedName>
        <fullName evidence="4">Bac_surface_Ag domain-containing protein</fullName>
    </submittedName>
</protein>
<dbReference type="Pfam" id="PF01103">
    <property type="entry name" value="Omp85"/>
    <property type="match status" value="1"/>
</dbReference>
<evidence type="ECO:0000259" key="3">
    <source>
        <dbReference type="Pfam" id="PF01103"/>
    </source>
</evidence>
<organism evidence="4">
    <name type="scientific">Hydatigena taeniaeformis</name>
    <name type="common">Feline tapeworm</name>
    <name type="synonym">Taenia taeniaeformis</name>
    <dbReference type="NCBI Taxonomy" id="6205"/>
    <lineage>
        <taxon>Eukaryota</taxon>
        <taxon>Metazoa</taxon>
        <taxon>Spiralia</taxon>
        <taxon>Lophotrochozoa</taxon>
        <taxon>Platyhelminthes</taxon>
        <taxon>Cestoda</taxon>
        <taxon>Eucestoda</taxon>
        <taxon>Cyclophyllidea</taxon>
        <taxon>Taeniidae</taxon>
        <taxon>Hydatigera</taxon>
    </lineage>
</organism>
<accession>A0A0R3XAQ6</accession>
<sequence length="209" mass="22193">LRLEGVLQKPLRLTDWLVAEATFSAGLVHSLSGHPVSTVDRFFLGGPMELRGYKFYSVGPGEPQLLPPSLTRSSVDESGMASESPSCPIGALASCFAGLHLYTPLPFINSATGASFARLHAFTLTGCLLADPIREWRLARASGDRFFTSCQATAASVVGAGLVLRFAGALRLEINYCLPLAGSLLFPGASCPTHLPKPSFQMGFGINYS</sequence>
<reference evidence="4" key="1">
    <citation type="submission" date="2017-02" db="UniProtKB">
        <authorList>
            <consortium name="WormBaseParasite"/>
        </authorList>
    </citation>
    <scope>IDENTIFICATION</scope>
</reference>
<proteinExistence type="predicted"/>
<evidence type="ECO:0000256" key="1">
    <source>
        <dbReference type="ARBA" id="ARBA00004370"/>
    </source>
</evidence>
<dbReference type="Gene3D" id="2.40.160.50">
    <property type="entry name" value="membrane protein fhac: a member of the omp85/tpsb transporter family"/>
    <property type="match status" value="1"/>
</dbReference>
<name>A0A0R3XAQ6_HYDTA</name>
<evidence type="ECO:0000313" key="4">
    <source>
        <dbReference type="WBParaSite" id="TTAC_0001063301-mRNA-1"/>
    </source>
</evidence>
<dbReference type="WBParaSite" id="TTAC_0001063301-mRNA-1">
    <property type="protein sequence ID" value="TTAC_0001063301-mRNA-1"/>
    <property type="gene ID" value="TTAC_0001063301"/>
</dbReference>
<feature type="domain" description="Bacterial surface antigen (D15)" evidence="3">
    <location>
        <begin position="14"/>
        <end position="181"/>
    </location>
</feature>
<comment type="subcellular location">
    <subcellularLocation>
        <location evidence="1">Membrane</location>
    </subcellularLocation>
</comment>
<dbReference type="InterPro" id="IPR000184">
    <property type="entry name" value="Bac_surfAg_D15"/>
</dbReference>
<dbReference type="STRING" id="6205.A0A0R3XAQ6"/>
<evidence type="ECO:0000256" key="2">
    <source>
        <dbReference type="ARBA" id="ARBA00023136"/>
    </source>
</evidence>